<keyword evidence="8 10" id="KW-0238">DNA-binding</keyword>
<dbReference type="PRINTS" id="PR01657">
    <property type="entry name" value="MCMFAMILY"/>
</dbReference>
<proteinExistence type="inferred from homology"/>
<dbReference type="Pfam" id="PF00493">
    <property type="entry name" value="MCM"/>
    <property type="match status" value="1"/>
</dbReference>
<dbReference type="eggNOG" id="KOG0480">
    <property type="taxonomic scope" value="Eukaryota"/>
</dbReference>
<evidence type="ECO:0000256" key="4">
    <source>
        <dbReference type="ARBA" id="ARBA00022705"/>
    </source>
</evidence>
<evidence type="ECO:0000256" key="9">
    <source>
        <dbReference type="ARBA" id="ARBA00023242"/>
    </source>
</evidence>
<keyword evidence="6" id="KW-0347">Helicase</keyword>
<keyword evidence="9" id="KW-0539">Nucleus</keyword>
<dbReference type="InParanoid" id="E9HG19"/>
<dbReference type="InterPro" id="IPR018525">
    <property type="entry name" value="MCM_CS"/>
</dbReference>
<keyword evidence="4" id="KW-0235">DNA replication</keyword>
<comment type="subcellular location">
    <subcellularLocation>
        <location evidence="1">Nucleus</location>
    </subcellularLocation>
</comment>
<dbReference type="GO" id="GO:0006310">
    <property type="term" value="P:DNA recombination"/>
    <property type="evidence" value="ECO:0007669"/>
    <property type="project" value="UniProtKB-ARBA"/>
</dbReference>
<accession>E9HG19</accession>
<dbReference type="Proteomes" id="UP000000305">
    <property type="component" value="Unassembled WGS sequence"/>
</dbReference>
<dbReference type="FunCoup" id="E9HG19">
    <property type="interactions" value="255"/>
</dbReference>
<dbReference type="InterPro" id="IPR041562">
    <property type="entry name" value="MCM_lid"/>
</dbReference>
<evidence type="ECO:0000256" key="7">
    <source>
        <dbReference type="ARBA" id="ARBA00022840"/>
    </source>
</evidence>
<dbReference type="PROSITE" id="PS00847">
    <property type="entry name" value="MCM_1"/>
    <property type="match status" value="1"/>
</dbReference>
<dbReference type="GO" id="GO:0042555">
    <property type="term" value="C:MCM complex"/>
    <property type="evidence" value="ECO:0000318"/>
    <property type="project" value="GO_Central"/>
</dbReference>
<protein>
    <recommendedName>
        <fullName evidence="3">DNA helicase</fullName>
        <ecNumber evidence="3">3.6.4.12</ecNumber>
    </recommendedName>
</protein>
<keyword evidence="13" id="KW-1185">Reference proteome</keyword>
<dbReference type="Gene3D" id="2.40.50.140">
    <property type="entry name" value="Nucleic acid-binding proteins"/>
    <property type="match status" value="1"/>
</dbReference>
<dbReference type="HOGENOM" id="CLU_000995_7_2_1"/>
<dbReference type="GO" id="GO:0005634">
    <property type="term" value="C:nucleus"/>
    <property type="evidence" value="ECO:0000318"/>
    <property type="project" value="GO_Central"/>
</dbReference>
<dbReference type="SUPFAM" id="SSF50249">
    <property type="entry name" value="Nucleic acid-binding proteins"/>
    <property type="match status" value="1"/>
</dbReference>
<dbReference type="InterPro" id="IPR027417">
    <property type="entry name" value="P-loop_NTPase"/>
</dbReference>
<comment type="similarity">
    <text evidence="2 10">Belongs to the MCM family.</text>
</comment>
<dbReference type="InterPro" id="IPR012340">
    <property type="entry name" value="NA-bd_OB-fold"/>
</dbReference>
<dbReference type="SMART" id="SM00350">
    <property type="entry name" value="MCM"/>
    <property type="match status" value="1"/>
</dbReference>
<name>E9HG19_DAPPU</name>
<dbReference type="OrthoDB" id="422555at2759"/>
<evidence type="ECO:0000256" key="6">
    <source>
        <dbReference type="ARBA" id="ARBA00022806"/>
    </source>
</evidence>
<dbReference type="OMA" id="THTVDWQ"/>
<evidence type="ECO:0000256" key="10">
    <source>
        <dbReference type="RuleBase" id="RU004070"/>
    </source>
</evidence>
<evidence type="ECO:0000256" key="3">
    <source>
        <dbReference type="ARBA" id="ARBA00012551"/>
    </source>
</evidence>
<dbReference type="Gene3D" id="2.20.28.10">
    <property type="match status" value="1"/>
</dbReference>
<evidence type="ECO:0000313" key="13">
    <source>
        <dbReference type="Proteomes" id="UP000000305"/>
    </source>
</evidence>
<reference evidence="12 13" key="1">
    <citation type="journal article" date="2011" name="Science">
        <title>The ecoresponsive genome of Daphnia pulex.</title>
        <authorList>
            <person name="Colbourne J.K."/>
            <person name="Pfrender M.E."/>
            <person name="Gilbert D."/>
            <person name="Thomas W.K."/>
            <person name="Tucker A."/>
            <person name="Oakley T.H."/>
            <person name="Tokishita S."/>
            <person name="Aerts A."/>
            <person name="Arnold G.J."/>
            <person name="Basu M.K."/>
            <person name="Bauer D.J."/>
            <person name="Caceres C.E."/>
            <person name="Carmel L."/>
            <person name="Casola C."/>
            <person name="Choi J.H."/>
            <person name="Detter J.C."/>
            <person name="Dong Q."/>
            <person name="Dusheyko S."/>
            <person name="Eads B.D."/>
            <person name="Frohlich T."/>
            <person name="Geiler-Samerotte K.A."/>
            <person name="Gerlach D."/>
            <person name="Hatcher P."/>
            <person name="Jogdeo S."/>
            <person name="Krijgsveld J."/>
            <person name="Kriventseva E.V."/>
            <person name="Kultz D."/>
            <person name="Laforsch C."/>
            <person name="Lindquist E."/>
            <person name="Lopez J."/>
            <person name="Manak J.R."/>
            <person name="Muller J."/>
            <person name="Pangilinan J."/>
            <person name="Patwardhan R.P."/>
            <person name="Pitluck S."/>
            <person name="Pritham E.J."/>
            <person name="Rechtsteiner A."/>
            <person name="Rho M."/>
            <person name="Rogozin I.B."/>
            <person name="Sakarya O."/>
            <person name="Salamov A."/>
            <person name="Schaack S."/>
            <person name="Shapiro H."/>
            <person name="Shiga Y."/>
            <person name="Skalitzky C."/>
            <person name="Smith Z."/>
            <person name="Souvorov A."/>
            <person name="Sung W."/>
            <person name="Tang Z."/>
            <person name="Tsuchiya D."/>
            <person name="Tu H."/>
            <person name="Vos H."/>
            <person name="Wang M."/>
            <person name="Wolf Y.I."/>
            <person name="Yamagata H."/>
            <person name="Yamada T."/>
            <person name="Ye Y."/>
            <person name="Shaw J.R."/>
            <person name="Andrews J."/>
            <person name="Crease T.J."/>
            <person name="Tang H."/>
            <person name="Lucas S.M."/>
            <person name="Robertson H.M."/>
            <person name="Bork P."/>
            <person name="Koonin E.V."/>
            <person name="Zdobnov E.M."/>
            <person name="Grigoriev I.V."/>
            <person name="Lynch M."/>
            <person name="Boore J.L."/>
        </authorList>
    </citation>
    <scope>NUCLEOTIDE SEQUENCE [LARGE SCALE GENOMIC DNA]</scope>
</reference>
<dbReference type="Pfam" id="PF25051">
    <property type="entry name" value="WHD_MCM8"/>
    <property type="match status" value="1"/>
</dbReference>
<evidence type="ECO:0000259" key="11">
    <source>
        <dbReference type="PROSITE" id="PS50051"/>
    </source>
</evidence>
<feature type="domain" description="MCM C-terminal AAA(+) ATPase" evidence="11">
    <location>
        <begin position="338"/>
        <end position="548"/>
    </location>
</feature>
<dbReference type="KEGG" id="dpx:DAPPUDRAFT_62337"/>
<evidence type="ECO:0000256" key="5">
    <source>
        <dbReference type="ARBA" id="ARBA00022741"/>
    </source>
</evidence>
<evidence type="ECO:0000256" key="1">
    <source>
        <dbReference type="ARBA" id="ARBA00004123"/>
    </source>
</evidence>
<sequence length="775" mass="85813">PYKGWKHYFPSEDFVPTTRTVQKINWSIELFSNQEDLCDFSAAVENGGFPLDYKFLIEDQYFCEVWPQFKDDLINTPTNTLAVLSLAMYQLLVENAEKDGNADAEDDLSQRSKLANDVPYIRARLINYRKITPLKNLRAALFGKLVAVSGTCVRASNTTPLCLSLAFQCRTCSGVMTYPQTDGKYESPPRCILDRDSLQCTGTNFDPLRSSTKNVTVEWQSIRIQENSSENLEIGRIPRSVDCELMEDLVGTCTPGEVITVIGIVKAVNVKDSDRGSKDNNMFTYYIEAVSIHNQDRGSKAEAETEPLSETTSSCTGLLTFNMKDYHAIRKIHEEPNLFAFLVASLCPSIYGNNLVKAGLLLGLFGGNNSPIYASKGPFSKRADIHVLIVGDPGLGKSQMLHACSMVSPRGVFVCGNSTTNSGLTVTLTKDGKTNGNEYTLEAGALVLGDQGTCCIDEFDKMSGQHQALLEAMEQQSISLAKAGVVCTLPARTSILAAANPVGGHYNRAKTVSENIKLGPALLSRFDLVFLLLDRPDMTVDVMLTEHIMALHAGKKSINSNASRSADWRNSSLVSTYSEFVHRARLVLDDANADLLPAPLLRKYIAYAREYVHPVLSEEAKKEINDFYLHLRMSQYSSDSTPITPRQLESLVRLSQARAKAELRIEVSGQDARDVIELVKTSFDDVFKNEFGALDFSRSLNGSGMSSRNEGKRFVEFLQSYASRNDKTTFKLDELKTLADQCGVGQKGNFKQFIETLNNQNYLLNKGGCVYKLVT</sequence>
<dbReference type="Pfam" id="PF17207">
    <property type="entry name" value="MCM_OB"/>
    <property type="match status" value="1"/>
</dbReference>
<dbReference type="PANTHER" id="PTHR11630:SF47">
    <property type="entry name" value="DNA HELICASE MCM8"/>
    <property type="match status" value="1"/>
</dbReference>
<dbReference type="InterPro" id="IPR001208">
    <property type="entry name" value="MCM_dom"/>
</dbReference>
<dbReference type="InterPro" id="IPR056875">
    <property type="entry name" value="MCM8/REC_WHD"/>
</dbReference>
<dbReference type="GO" id="GO:0006260">
    <property type="term" value="P:DNA replication"/>
    <property type="evidence" value="ECO:0007669"/>
    <property type="project" value="InterPro"/>
</dbReference>
<dbReference type="InterPro" id="IPR058767">
    <property type="entry name" value="MCM8_N"/>
</dbReference>
<dbReference type="Gene3D" id="3.40.50.300">
    <property type="entry name" value="P-loop containing nucleotide triphosphate hydrolases"/>
    <property type="match status" value="1"/>
</dbReference>
<feature type="non-terminal residue" evidence="12">
    <location>
        <position position="1"/>
    </location>
</feature>
<dbReference type="GO" id="GO:0003678">
    <property type="term" value="F:DNA helicase activity"/>
    <property type="evidence" value="ECO:0007669"/>
    <property type="project" value="UniProtKB-EC"/>
</dbReference>
<keyword evidence="6" id="KW-0378">Hydrolase</keyword>
<dbReference type="InterPro" id="IPR031327">
    <property type="entry name" value="MCM"/>
</dbReference>
<keyword evidence="5 10" id="KW-0547">Nucleotide-binding</keyword>
<gene>
    <name evidence="12" type="ORF">DAPPUDRAFT_62337</name>
</gene>
<dbReference type="PhylomeDB" id="E9HG19"/>
<organism evidence="12 13">
    <name type="scientific">Daphnia pulex</name>
    <name type="common">Water flea</name>
    <dbReference type="NCBI Taxonomy" id="6669"/>
    <lineage>
        <taxon>Eukaryota</taxon>
        <taxon>Metazoa</taxon>
        <taxon>Ecdysozoa</taxon>
        <taxon>Arthropoda</taxon>
        <taxon>Crustacea</taxon>
        <taxon>Branchiopoda</taxon>
        <taxon>Diplostraca</taxon>
        <taxon>Cladocera</taxon>
        <taxon>Anomopoda</taxon>
        <taxon>Daphniidae</taxon>
        <taxon>Daphnia</taxon>
    </lineage>
</organism>
<dbReference type="GO" id="GO:0005524">
    <property type="term" value="F:ATP binding"/>
    <property type="evidence" value="ECO:0007669"/>
    <property type="project" value="UniProtKB-KW"/>
</dbReference>
<dbReference type="GO" id="GO:0003697">
    <property type="term" value="F:single-stranded DNA binding"/>
    <property type="evidence" value="ECO:0000318"/>
    <property type="project" value="GO_Central"/>
</dbReference>
<evidence type="ECO:0000313" key="12">
    <source>
        <dbReference type="EMBL" id="EFX69314.1"/>
    </source>
</evidence>
<dbReference type="PROSITE" id="PS50051">
    <property type="entry name" value="MCM_2"/>
    <property type="match status" value="1"/>
</dbReference>
<evidence type="ECO:0000256" key="2">
    <source>
        <dbReference type="ARBA" id="ARBA00008010"/>
    </source>
</evidence>
<dbReference type="STRING" id="6669.E9HG19"/>
<dbReference type="PANTHER" id="PTHR11630">
    <property type="entry name" value="DNA REPLICATION LICENSING FACTOR MCM FAMILY MEMBER"/>
    <property type="match status" value="1"/>
</dbReference>
<evidence type="ECO:0000256" key="8">
    <source>
        <dbReference type="ARBA" id="ARBA00023125"/>
    </source>
</evidence>
<keyword evidence="7 10" id="KW-0067">ATP-binding</keyword>
<dbReference type="Pfam" id="PF17855">
    <property type="entry name" value="MCM_lid"/>
    <property type="match status" value="1"/>
</dbReference>
<dbReference type="SUPFAM" id="SSF52540">
    <property type="entry name" value="P-loop containing nucleoside triphosphate hydrolases"/>
    <property type="match status" value="1"/>
</dbReference>
<dbReference type="EMBL" id="GL732638">
    <property type="protein sequence ID" value="EFX69314.1"/>
    <property type="molecule type" value="Genomic_DNA"/>
</dbReference>
<dbReference type="InterPro" id="IPR033762">
    <property type="entry name" value="MCM_OB"/>
</dbReference>
<dbReference type="CDD" id="cd22247">
    <property type="entry name" value="MCM8_WHD"/>
    <property type="match status" value="1"/>
</dbReference>
<dbReference type="Pfam" id="PF26065">
    <property type="entry name" value="MCM8_N"/>
    <property type="match status" value="1"/>
</dbReference>
<dbReference type="EC" id="3.6.4.12" evidence="3"/>
<dbReference type="AlphaFoldDB" id="E9HG19"/>